<proteinExistence type="predicted"/>
<organism evidence="1 2">
    <name type="scientific">Colwellia maritima</name>
    <dbReference type="NCBI Taxonomy" id="2912588"/>
    <lineage>
        <taxon>Bacteria</taxon>
        <taxon>Pseudomonadati</taxon>
        <taxon>Pseudomonadota</taxon>
        <taxon>Gammaproteobacteria</taxon>
        <taxon>Alteromonadales</taxon>
        <taxon>Colwelliaceae</taxon>
        <taxon>Colwellia</taxon>
    </lineage>
</organism>
<evidence type="ECO:0000313" key="1">
    <source>
        <dbReference type="EMBL" id="MCI2284776.1"/>
    </source>
</evidence>
<dbReference type="EMBL" id="JAKKSL010000003">
    <property type="protein sequence ID" value="MCI2284776.1"/>
    <property type="molecule type" value="Genomic_DNA"/>
</dbReference>
<reference evidence="1" key="1">
    <citation type="submission" date="2022-01" db="EMBL/GenBank/DDBJ databases">
        <title>Colwellia maritima, isolated from seawater.</title>
        <authorList>
            <person name="Kristyanto S."/>
            <person name="Jung J."/>
            <person name="Jeon C.O."/>
        </authorList>
    </citation>
    <scope>NUCLEOTIDE SEQUENCE</scope>
    <source>
        <strain evidence="1">MSW7</strain>
    </source>
</reference>
<dbReference type="RefSeq" id="WP_242287244.1">
    <property type="nucleotide sequence ID" value="NZ_JAKKSL010000003.1"/>
</dbReference>
<protein>
    <submittedName>
        <fullName evidence="1">Uncharacterized protein</fullName>
    </submittedName>
</protein>
<name>A0ABS9X3K8_9GAMM</name>
<evidence type="ECO:0000313" key="2">
    <source>
        <dbReference type="Proteomes" id="UP001139646"/>
    </source>
</evidence>
<comment type="caution">
    <text evidence="1">The sequence shown here is derived from an EMBL/GenBank/DDBJ whole genome shotgun (WGS) entry which is preliminary data.</text>
</comment>
<dbReference type="Proteomes" id="UP001139646">
    <property type="component" value="Unassembled WGS sequence"/>
</dbReference>
<gene>
    <name evidence="1" type="ORF">L3081_16995</name>
</gene>
<sequence>MPVVNETGGSKEETPTAAWIGAAWDTSFDTSTTNSYDNSKTVLLAEGFNLVNTAGGFAGAKVTSVDAISAVPGSVLGTFEVSSNLTNIYCLGFGANVLCIVSHTIDPVPQLPELPEQTEIYFLNTTTANSLTRVTNSDNENELIMP</sequence>
<keyword evidence="2" id="KW-1185">Reference proteome</keyword>
<accession>A0ABS9X3K8</accession>